<proteinExistence type="predicted"/>
<evidence type="ECO:0008006" key="3">
    <source>
        <dbReference type="Google" id="ProtNLM"/>
    </source>
</evidence>
<protein>
    <recommendedName>
        <fullName evidence="3">IS110 family transposase</fullName>
    </recommendedName>
</protein>
<sequence length="48" mass="5308">KAQVRLCQRYRRLAATGKPQPKVTTAIARELVGYAWDIARRVSPAIAG</sequence>
<comment type="caution">
    <text evidence="1">The sequence shown here is derived from an EMBL/GenBank/DDBJ whole genome shotgun (WGS) entry which is preliminary data.</text>
</comment>
<dbReference type="AlphaFoldDB" id="K9D4B6"/>
<organism evidence="1 2">
    <name type="scientific">Sphingobium yanoikuyae ATCC 51230</name>
    <dbReference type="NCBI Taxonomy" id="883163"/>
    <lineage>
        <taxon>Bacteria</taxon>
        <taxon>Pseudomonadati</taxon>
        <taxon>Pseudomonadota</taxon>
        <taxon>Alphaproteobacteria</taxon>
        <taxon>Sphingomonadales</taxon>
        <taxon>Sphingomonadaceae</taxon>
        <taxon>Sphingobium</taxon>
    </lineage>
</organism>
<name>K9D4B6_SPHYA</name>
<gene>
    <name evidence="1" type="ORF">HMPREF9718_05018</name>
</gene>
<keyword evidence="2" id="KW-1185">Reference proteome</keyword>
<evidence type="ECO:0000313" key="1">
    <source>
        <dbReference type="EMBL" id="EKU72375.1"/>
    </source>
</evidence>
<evidence type="ECO:0000313" key="2">
    <source>
        <dbReference type="Proteomes" id="UP000009887"/>
    </source>
</evidence>
<accession>K9D4B6</accession>
<dbReference type="HOGENOM" id="CLU_3146632_0_0_5"/>
<feature type="non-terminal residue" evidence="1">
    <location>
        <position position="1"/>
    </location>
</feature>
<dbReference type="EMBL" id="AGZU01000022">
    <property type="protein sequence ID" value="EKU72375.1"/>
    <property type="molecule type" value="Genomic_DNA"/>
</dbReference>
<dbReference type="Proteomes" id="UP000009887">
    <property type="component" value="Unassembled WGS sequence"/>
</dbReference>
<reference evidence="1 2" key="1">
    <citation type="submission" date="2012-09" db="EMBL/GenBank/DDBJ databases">
        <title>The Genome Sequence of Sphingobium yanoikuyae ATCC 51230.</title>
        <authorList>
            <consortium name="The Broad Institute Genome Sequencing Platform"/>
            <person name="Earl A."/>
            <person name="Ward D."/>
            <person name="Feldgarden M."/>
            <person name="Gevers D."/>
            <person name="Huys G."/>
            <person name="Walker B."/>
            <person name="Young S.K."/>
            <person name="Zeng Q."/>
            <person name="Gargeya S."/>
            <person name="Fitzgerald M."/>
            <person name="Haas B."/>
            <person name="Abouelleil A."/>
            <person name="Alvarado L."/>
            <person name="Arachchi H.M."/>
            <person name="Berlin A.M."/>
            <person name="Chapman S.B."/>
            <person name="Goldberg J."/>
            <person name="Griggs A."/>
            <person name="Gujja S."/>
            <person name="Hansen M."/>
            <person name="Howarth C."/>
            <person name="Imamovic A."/>
            <person name="Larimer J."/>
            <person name="McCowen C."/>
            <person name="Montmayeur A."/>
            <person name="Murphy C."/>
            <person name="Neiman D."/>
            <person name="Pearson M."/>
            <person name="Priest M."/>
            <person name="Roberts A."/>
            <person name="Saif S."/>
            <person name="Shea T."/>
            <person name="Sisk P."/>
            <person name="Sykes S."/>
            <person name="Wortman J."/>
            <person name="Nusbaum C."/>
            <person name="Birren B."/>
        </authorList>
    </citation>
    <scope>NUCLEOTIDE SEQUENCE [LARGE SCALE GENOMIC DNA]</scope>
    <source>
        <strain evidence="1 2">ATCC 51230</strain>
    </source>
</reference>